<evidence type="ECO:0008006" key="2">
    <source>
        <dbReference type="Google" id="ProtNLM"/>
    </source>
</evidence>
<gene>
    <name evidence="1" type="ORF">FSB_LOCUS45053</name>
</gene>
<sequence>MLPPNYLDGARQHSQSLAVFKGSLALIVLGEYLGGGRDICHIWVMREYGVVESWTKESVLVDGFEKFFCCTGSGELLIHTFQRGFVSYDPESLNWNKLLILRPPWLSYTADLMESLVLLDQFLEDGNVNVMVHTMKLRWNLMQLCVFERNPREATNTSSYARPLCAKYPSLPSWVVQVTNDFGEGETMIVPYSKHVPYVPWTGGMLIFL</sequence>
<reference evidence="1" key="1">
    <citation type="submission" date="2018-02" db="EMBL/GenBank/DDBJ databases">
        <authorList>
            <person name="Cohen D.B."/>
            <person name="Kent A.D."/>
        </authorList>
    </citation>
    <scope>NUCLEOTIDE SEQUENCE</scope>
</reference>
<protein>
    <recommendedName>
        <fullName evidence="2">F-box associated domain-containing protein</fullName>
    </recommendedName>
</protein>
<accession>A0A2N9HZX2</accession>
<proteinExistence type="predicted"/>
<dbReference type="EMBL" id="OIVN01004411">
    <property type="protein sequence ID" value="SPD17171.1"/>
    <property type="molecule type" value="Genomic_DNA"/>
</dbReference>
<organism evidence="1">
    <name type="scientific">Fagus sylvatica</name>
    <name type="common">Beechnut</name>
    <dbReference type="NCBI Taxonomy" id="28930"/>
    <lineage>
        <taxon>Eukaryota</taxon>
        <taxon>Viridiplantae</taxon>
        <taxon>Streptophyta</taxon>
        <taxon>Embryophyta</taxon>
        <taxon>Tracheophyta</taxon>
        <taxon>Spermatophyta</taxon>
        <taxon>Magnoliopsida</taxon>
        <taxon>eudicotyledons</taxon>
        <taxon>Gunneridae</taxon>
        <taxon>Pentapetalae</taxon>
        <taxon>rosids</taxon>
        <taxon>fabids</taxon>
        <taxon>Fagales</taxon>
        <taxon>Fagaceae</taxon>
        <taxon>Fagus</taxon>
    </lineage>
</organism>
<evidence type="ECO:0000313" key="1">
    <source>
        <dbReference type="EMBL" id="SPD17171.1"/>
    </source>
</evidence>
<dbReference type="AlphaFoldDB" id="A0A2N9HZX2"/>
<name>A0A2N9HZX2_FAGSY</name>